<reference evidence="2" key="1">
    <citation type="submission" date="2020-06" db="EMBL/GenBank/DDBJ databases">
        <authorList>
            <person name="Li T."/>
            <person name="Hu X."/>
            <person name="Zhang T."/>
            <person name="Song X."/>
            <person name="Zhang H."/>
            <person name="Dai N."/>
            <person name="Sheng W."/>
            <person name="Hou X."/>
            <person name="Wei L."/>
        </authorList>
    </citation>
    <scope>NUCLEOTIDE SEQUENCE</scope>
    <source>
        <strain evidence="2">G02</strain>
        <tissue evidence="2">Leaf</tissue>
    </source>
</reference>
<evidence type="ECO:0000313" key="2">
    <source>
        <dbReference type="EMBL" id="KAL0360690.1"/>
    </source>
</evidence>
<accession>A0AAW2PZE2</accession>
<feature type="region of interest" description="Disordered" evidence="1">
    <location>
        <begin position="396"/>
        <end position="440"/>
    </location>
</feature>
<comment type="caution">
    <text evidence="2">The sequence shown here is derived from an EMBL/GenBank/DDBJ whole genome shotgun (WGS) entry which is preliminary data.</text>
</comment>
<protein>
    <submittedName>
        <fullName evidence="2">Protein ESSENTIAL FOR POTEXVIRUS ACCUMULATION 1</fullName>
    </submittedName>
</protein>
<name>A0AAW2PZE2_SESRA</name>
<sequence>MTLPCKAPLRRWISGDLTIPFRFHLSGFLPKPGENKTGSVTGENHFSPLPGQANHPDAMKVTGPGDDLTDNYRKKDVFRPSVLDMESGRRDRWRDEERDTNSSVRKDRWREGEREHSDNRRWIARLIHLGDTMGKHVVPQASDGQIQEAEIIMSNVVRANGTRGGDLMTKRLMLCVRSGGTPTKKMIRFLIKGPLLFLIMERMRKMWIIIDLGDLTLPTAEPEQMLISKLQPQTNRTTDVISHAKYLEGVVHVPSLTQEEPIEPLAFCAPTPEELVILKGIDRGEITSSGAPQVSKDGSAGRTTTDFMQSRRNRLEAMDFKEWCESECIRLMGSKDTSILEYCLKISRSEAETLLAENLASVDPNHEFIDKFLNYKDFLPADSLEIAFKNRNDRKTTASSMGDMISDNMDVGGSDPGSMGANDGASKGGKKKGKKGKKVSPSVLGFNVVSNRIMMGEIQTVDD</sequence>
<dbReference type="AlphaFoldDB" id="A0AAW2PZE2"/>
<feature type="region of interest" description="Disordered" evidence="1">
    <location>
        <begin position="86"/>
        <end position="114"/>
    </location>
</feature>
<feature type="compositionally biased region" description="Basic residues" evidence="1">
    <location>
        <begin position="428"/>
        <end position="438"/>
    </location>
</feature>
<dbReference type="EMBL" id="JACGWJ010000016">
    <property type="protein sequence ID" value="KAL0360690.1"/>
    <property type="molecule type" value="Genomic_DNA"/>
</dbReference>
<gene>
    <name evidence="2" type="ORF">Sradi_3753500</name>
</gene>
<reference evidence="2" key="2">
    <citation type="journal article" date="2024" name="Plant">
        <title>Genomic evolution and insights into agronomic trait innovations of Sesamum species.</title>
        <authorList>
            <person name="Miao H."/>
            <person name="Wang L."/>
            <person name="Qu L."/>
            <person name="Liu H."/>
            <person name="Sun Y."/>
            <person name="Le M."/>
            <person name="Wang Q."/>
            <person name="Wei S."/>
            <person name="Zheng Y."/>
            <person name="Lin W."/>
            <person name="Duan Y."/>
            <person name="Cao H."/>
            <person name="Xiong S."/>
            <person name="Wang X."/>
            <person name="Wei L."/>
            <person name="Li C."/>
            <person name="Ma Q."/>
            <person name="Ju M."/>
            <person name="Zhao R."/>
            <person name="Li G."/>
            <person name="Mu C."/>
            <person name="Tian Q."/>
            <person name="Mei H."/>
            <person name="Zhang T."/>
            <person name="Gao T."/>
            <person name="Zhang H."/>
        </authorList>
    </citation>
    <scope>NUCLEOTIDE SEQUENCE</scope>
    <source>
        <strain evidence="2">G02</strain>
    </source>
</reference>
<dbReference type="PANTHER" id="PTHR47471">
    <property type="entry name" value="GYF DOMAIN-CONTAINING PROTEIN"/>
    <property type="match status" value="1"/>
</dbReference>
<organism evidence="2">
    <name type="scientific">Sesamum radiatum</name>
    <name type="common">Black benniseed</name>
    <dbReference type="NCBI Taxonomy" id="300843"/>
    <lineage>
        <taxon>Eukaryota</taxon>
        <taxon>Viridiplantae</taxon>
        <taxon>Streptophyta</taxon>
        <taxon>Embryophyta</taxon>
        <taxon>Tracheophyta</taxon>
        <taxon>Spermatophyta</taxon>
        <taxon>Magnoliopsida</taxon>
        <taxon>eudicotyledons</taxon>
        <taxon>Gunneridae</taxon>
        <taxon>Pentapetalae</taxon>
        <taxon>asterids</taxon>
        <taxon>lamiids</taxon>
        <taxon>Lamiales</taxon>
        <taxon>Pedaliaceae</taxon>
        <taxon>Sesamum</taxon>
    </lineage>
</organism>
<proteinExistence type="predicted"/>
<dbReference type="PANTHER" id="PTHR47471:SF1">
    <property type="entry name" value="PROTEIN ESSENTIAL FOR POTEXVIRUS ACCUMULATION 1"/>
    <property type="match status" value="1"/>
</dbReference>
<evidence type="ECO:0000256" key="1">
    <source>
        <dbReference type="SAM" id="MobiDB-lite"/>
    </source>
</evidence>